<dbReference type="Pfam" id="PF12867">
    <property type="entry name" value="DinB_2"/>
    <property type="match status" value="1"/>
</dbReference>
<dbReference type="InterPro" id="IPR034660">
    <property type="entry name" value="DinB/YfiT-like"/>
</dbReference>
<proteinExistence type="predicted"/>
<gene>
    <name evidence="2" type="ORF">Pan265_28510</name>
</gene>
<organism evidence="2 3">
    <name type="scientific">Mucisphaera calidilacus</name>
    <dbReference type="NCBI Taxonomy" id="2527982"/>
    <lineage>
        <taxon>Bacteria</taxon>
        <taxon>Pseudomonadati</taxon>
        <taxon>Planctomycetota</taxon>
        <taxon>Phycisphaerae</taxon>
        <taxon>Phycisphaerales</taxon>
        <taxon>Phycisphaeraceae</taxon>
        <taxon>Mucisphaera</taxon>
    </lineage>
</organism>
<evidence type="ECO:0000259" key="1">
    <source>
        <dbReference type="Pfam" id="PF12867"/>
    </source>
</evidence>
<dbReference type="InterPro" id="IPR024775">
    <property type="entry name" value="DinB-like"/>
</dbReference>
<dbReference type="EMBL" id="CP036280">
    <property type="protein sequence ID" value="QDU72973.1"/>
    <property type="molecule type" value="Genomic_DNA"/>
</dbReference>
<dbReference type="Gene3D" id="1.20.120.450">
    <property type="entry name" value="dinb family like domain"/>
    <property type="match status" value="1"/>
</dbReference>
<evidence type="ECO:0000313" key="3">
    <source>
        <dbReference type="Proteomes" id="UP000320386"/>
    </source>
</evidence>
<sequence length="178" mass="19794">MTDATSTGLVKTALGEQIAAAIAMLRDTIDACPHNLWTTTVGERAFWENAFHITFYIDLYLTLPGQPFPETPDWAWPNAAGLGRHMEPPFEPLKPEELGPTLEQPKVLAYLDAMPAKLKTSIAAETADSLAGESGFFWLPFSRLSAYLYNLRHIQHHTGQLSATLRRNNISLDWRATG</sequence>
<protein>
    <submittedName>
        <fullName evidence="2">DinB superfamily protein</fullName>
    </submittedName>
</protein>
<reference evidence="2 3" key="1">
    <citation type="submission" date="2019-02" db="EMBL/GenBank/DDBJ databases">
        <title>Deep-cultivation of Planctomycetes and their phenomic and genomic characterization uncovers novel biology.</title>
        <authorList>
            <person name="Wiegand S."/>
            <person name="Jogler M."/>
            <person name="Boedeker C."/>
            <person name="Pinto D."/>
            <person name="Vollmers J."/>
            <person name="Rivas-Marin E."/>
            <person name="Kohn T."/>
            <person name="Peeters S.H."/>
            <person name="Heuer A."/>
            <person name="Rast P."/>
            <person name="Oberbeckmann S."/>
            <person name="Bunk B."/>
            <person name="Jeske O."/>
            <person name="Meyerdierks A."/>
            <person name="Storesund J.E."/>
            <person name="Kallscheuer N."/>
            <person name="Luecker S."/>
            <person name="Lage O.M."/>
            <person name="Pohl T."/>
            <person name="Merkel B.J."/>
            <person name="Hornburger P."/>
            <person name="Mueller R.-W."/>
            <person name="Bruemmer F."/>
            <person name="Labrenz M."/>
            <person name="Spormann A.M."/>
            <person name="Op den Camp H."/>
            <person name="Overmann J."/>
            <person name="Amann R."/>
            <person name="Jetten M.S.M."/>
            <person name="Mascher T."/>
            <person name="Medema M.H."/>
            <person name="Devos D.P."/>
            <person name="Kaster A.-K."/>
            <person name="Ovreas L."/>
            <person name="Rohde M."/>
            <person name="Galperin M.Y."/>
            <person name="Jogler C."/>
        </authorList>
    </citation>
    <scope>NUCLEOTIDE SEQUENCE [LARGE SCALE GENOMIC DNA]</scope>
    <source>
        <strain evidence="2 3">Pan265</strain>
    </source>
</reference>
<dbReference type="AlphaFoldDB" id="A0A518C170"/>
<dbReference type="RefSeq" id="WP_145447116.1">
    <property type="nucleotide sequence ID" value="NZ_CP036280.1"/>
</dbReference>
<keyword evidence="3" id="KW-1185">Reference proteome</keyword>
<dbReference type="SUPFAM" id="SSF109854">
    <property type="entry name" value="DinB/YfiT-like putative metalloenzymes"/>
    <property type="match status" value="1"/>
</dbReference>
<evidence type="ECO:0000313" key="2">
    <source>
        <dbReference type="EMBL" id="QDU72973.1"/>
    </source>
</evidence>
<dbReference type="OrthoDB" id="5459461at2"/>
<accession>A0A518C170</accession>
<dbReference type="Proteomes" id="UP000320386">
    <property type="component" value="Chromosome"/>
</dbReference>
<dbReference type="KEGG" id="mcad:Pan265_28510"/>
<name>A0A518C170_9BACT</name>
<feature type="domain" description="DinB-like" evidence="1">
    <location>
        <begin position="18"/>
        <end position="161"/>
    </location>
</feature>